<evidence type="ECO:0000313" key="3">
    <source>
        <dbReference type="EMBL" id="CAJ1937518.1"/>
    </source>
</evidence>
<evidence type="ECO:0000259" key="2">
    <source>
        <dbReference type="Pfam" id="PF20710"/>
    </source>
</evidence>
<feature type="compositionally biased region" description="Polar residues" evidence="1">
    <location>
        <begin position="64"/>
        <end position="78"/>
    </location>
</feature>
<feature type="region of interest" description="Disordered" evidence="1">
    <location>
        <begin position="236"/>
        <end position="258"/>
    </location>
</feature>
<dbReference type="AlphaFoldDB" id="A0AAD2CL48"/>
<feature type="region of interest" description="Disordered" evidence="1">
    <location>
        <begin position="358"/>
        <end position="442"/>
    </location>
</feature>
<keyword evidence="4" id="KW-1185">Reference proteome</keyword>
<feature type="region of interest" description="Disordered" evidence="1">
    <location>
        <begin position="59"/>
        <end position="85"/>
    </location>
</feature>
<dbReference type="EMBL" id="CAKOGP040000657">
    <property type="protein sequence ID" value="CAJ1937518.1"/>
    <property type="molecule type" value="Genomic_DNA"/>
</dbReference>
<feature type="region of interest" description="Disordered" evidence="1">
    <location>
        <begin position="313"/>
        <end position="346"/>
    </location>
</feature>
<sequence length="442" mass="47192">MSGLDSIALAVAHLEERQKESNPAILGRNPSDASAASSVIPVNAASASASAANSASQTMAPAASSLSHNRRSLPSNHIPSPPPRAIHVSPAARVVSVDEPSFNAAHAMAKSHPPSRNNNSTVDCNTNNNGNSTFGCILADPIKWLQKTQDRPPLLPPSDLVQKVEPADVLCGRGGETNHHPGNVQYRLLVKAFQPLYVSAKRRDKPLIAQCIVYSVRQAGGRFLKRANDKEWKDVGNTKAREKTSQALREGAPELRGDAVPKMMPKQQMLMPTAPPQMPPSPAPGQPMSFVEARFLSALLAQQAALTRSVVVNQHPQHQHQHQQPPSGQNVNVSHPPSHPPMAPASAANVILPQPEYLQQQQQPQKQSLPPLQPPTAAVPQAPSTTPAASENTTTRKRPAVVSDGHSDSDSIGSNSSSSAKGIPLKKRFKMRFQQESSSSSA</sequence>
<comment type="caution">
    <text evidence="3">The sequence shown here is derived from an EMBL/GenBank/DDBJ whole genome shotgun (WGS) entry which is preliminary data.</text>
</comment>
<feature type="compositionally biased region" description="Polar residues" evidence="1">
    <location>
        <begin position="382"/>
        <end position="393"/>
    </location>
</feature>
<reference evidence="3" key="1">
    <citation type="submission" date="2023-08" db="EMBL/GenBank/DDBJ databases">
        <authorList>
            <person name="Audoor S."/>
            <person name="Bilcke G."/>
        </authorList>
    </citation>
    <scope>NUCLEOTIDE SEQUENCE</scope>
</reference>
<feature type="compositionally biased region" description="Low complexity" evidence="1">
    <location>
        <begin position="358"/>
        <end position="370"/>
    </location>
</feature>
<dbReference type="Proteomes" id="UP001295423">
    <property type="component" value="Unassembled WGS sequence"/>
</dbReference>
<proteinExistence type="predicted"/>
<protein>
    <recommendedName>
        <fullName evidence="2">DUF6824 domain-containing protein</fullName>
    </recommendedName>
</protein>
<organism evidence="3 4">
    <name type="scientific">Cylindrotheca closterium</name>
    <dbReference type="NCBI Taxonomy" id="2856"/>
    <lineage>
        <taxon>Eukaryota</taxon>
        <taxon>Sar</taxon>
        <taxon>Stramenopiles</taxon>
        <taxon>Ochrophyta</taxon>
        <taxon>Bacillariophyta</taxon>
        <taxon>Bacillariophyceae</taxon>
        <taxon>Bacillariophycidae</taxon>
        <taxon>Bacillariales</taxon>
        <taxon>Bacillariaceae</taxon>
        <taxon>Cylindrotheca</taxon>
    </lineage>
</organism>
<gene>
    <name evidence="3" type="ORF">CYCCA115_LOCUS5692</name>
</gene>
<accession>A0AAD2CL48</accession>
<dbReference type="InterPro" id="IPR049227">
    <property type="entry name" value="DUF6824"/>
</dbReference>
<name>A0AAD2CL48_9STRA</name>
<feature type="compositionally biased region" description="Low complexity" evidence="1">
    <location>
        <begin position="410"/>
        <end position="419"/>
    </location>
</feature>
<evidence type="ECO:0000256" key="1">
    <source>
        <dbReference type="SAM" id="MobiDB-lite"/>
    </source>
</evidence>
<dbReference type="Pfam" id="PF20710">
    <property type="entry name" value="DUF6824"/>
    <property type="match status" value="1"/>
</dbReference>
<evidence type="ECO:0000313" key="4">
    <source>
        <dbReference type="Proteomes" id="UP001295423"/>
    </source>
</evidence>
<feature type="domain" description="DUF6824" evidence="2">
    <location>
        <begin position="168"/>
        <end position="250"/>
    </location>
</feature>